<dbReference type="InterPro" id="IPR013783">
    <property type="entry name" value="Ig-like_fold"/>
</dbReference>
<dbReference type="PROSITE" id="PS50835">
    <property type="entry name" value="IG_LIKE"/>
    <property type="match status" value="1"/>
</dbReference>
<dbReference type="SUPFAM" id="SSF48726">
    <property type="entry name" value="Immunoglobulin"/>
    <property type="match status" value="1"/>
</dbReference>
<feature type="chain" id="PRO_5045426242" description="Ig-like domain-containing protein" evidence="5">
    <location>
        <begin position="17"/>
        <end position="104"/>
    </location>
</feature>
<keyword evidence="1 5" id="KW-0732">Signal</keyword>
<gene>
    <name evidence="7" type="ORF">MAR_021646</name>
</gene>
<dbReference type="Pfam" id="PF13927">
    <property type="entry name" value="Ig_3"/>
    <property type="match status" value="1"/>
</dbReference>
<dbReference type="SMART" id="SM00408">
    <property type="entry name" value="IGc2"/>
    <property type="match status" value="1"/>
</dbReference>
<dbReference type="PANTHER" id="PTHR44337:SF8">
    <property type="entry name" value="IMMUNOGLOBULIN SUBTYPE DOMAIN-CONTAINING PROTEIN"/>
    <property type="match status" value="1"/>
</dbReference>
<accession>A0ABY7E8E7</accession>
<feature type="domain" description="Ig-like" evidence="6">
    <location>
        <begin position="18"/>
        <end position="100"/>
    </location>
</feature>
<sequence>MWMLDVFGFLLVVCYDGPDNVYLYPSTSSYTMTEGDTLGTITCSATCNPPCAYTWSRSGSTVSYAATLDLGEVERMEAGLYVCMARNIGSNVSKSGQIVNVTVR</sequence>
<name>A0ABY7E8E7_MYAAR</name>
<protein>
    <recommendedName>
        <fullName evidence="6">Ig-like domain-containing protein</fullName>
    </recommendedName>
</protein>
<dbReference type="InterPro" id="IPR007110">
    <property type="entry name" value="Ig-like_dom"/>
</dbReference>
<dbReference type="InterPro" id="IPR003598">
    <property type="entry name" value="Ig_sub2"/>
</dbReference>
<keyword evidence="4" id="KW-0393">Immunoglobulin domain</keyword>
<dbReference type="EMBL" id="CP111016">
    <property type="protein sequence ID" value="WAR06277.1"/>
    <property type="molecule type" value="Genomic_DNA"/>
</dbReference>
<dbReference type="InterPro" id="IPR036179">
    <property type="entry name" value="Ig-like_dom_sf"/>
</dbReference>
<evidence type="ECO:0000256" key="3">
    <source>
        <dbReference type="ARBA" id="ARBA00023180"/>
    </source>
</evidence>
<evidence type="ECO:0000256" key="1">
    <source>
        <dbReference type="ARBA" id="ARBA00022729"/>
    </source>
</evidence>
<evidence type="ECO:0000256" key="5">
    <source>
        <dbReference type="SAM" id="SignalP"/>
    </source>
</evidence>
<evidence type="ECO:0000313" key="8">
    <source>
        <dbReference type="Proteomes" id="UP001164746"/>
    </source>
</evidence>
<dbReference type="SMART" id="SM00409">
    <property type="entry name" value="IG"/>
    <property type="match status" value="1"/>
</dbReference>
<organism evidence="7 8">
    <name type="scientific">Mya arenaria</name>
    <name type="common">Soft-shell clam</name>
    <dbReference type="NCBI Taxonomy" id="6604"/>
    <lineage>
        <taxon>Eukaryota</taxon>
        <taxon>Metazoa</taxon>
        <taxon>Spiralia</taxon>
        <taxon>Lophotrochozoa</taxon>
        <taxon>Mollusca</taxon>
        <taxon>Bivalvia</taxon>
        <taxon>Autobranchia</taxon>
        <taxon>Heteroconchia</taxon>
        <taxon>Euheterodonta</taxon>
        <taxon>Imparidentia</taxon>
        <taxon>Neoheterodontei</taxon>
        <taxon>Myida</taxon>
        <taxon>Myoidea</taxon>
        <taxon>Myidae</taxon>
        <taxon>Mya</taxon>
    </lineage>
</organism>
<dbReference type="Proteomes" id="UP001164746">
    <property type="component" value="Chromosome 5"/>
</dbReference>
<keyword evidence="3" id="KW-0325">Glycoprotein</keyword>
<evidence type="ECO:0000256" key="2">
    <source>
        <dbReference type="ARBA" id="ARBA00023157"/>
    </source>
</evidence>
<keyword evidence="8" id="KW-1185">Reference proteome</keyword>
<keyword evidence="2" id="KW-1015">Disulfide bond</keyword>
<dbReference type="InterPro" id="IPR052598">
    <property type="entry name" value="IgSF_CEA-related"/>
</dbReference>
<evidence type="ECO:0000313" key="7">
    <source>
        <dbReference type="EMBL" id="WAR06277.1"/>
    </source>
</evidence>
<feature type="non-terminal residue" evidence="7">
    <location>
        <position position="104"/>
    </location>
</feature>
<reference evidence="7" key="1">
    <citation type="submission" date="2022-11" db="EMBL/GenBank/DDBJ databases">
        <title>Centuries of genome instability and evolution in soft-shell clam transmissible cancer (bioRxiv).</title>
        <authorList>
            <person name="Hart S.F.M."/>
            <person name="Yonemitsu M.A."/>
            <person name="Giersch R.M."/>
            <person name="Beal B.F."/>
            <person name="Arriagada G."/>
            <person name="Davis B.W."/>
            <person name="Ostrander E.A."/>
            <person name="Goff S.P."/>
            <person name="Metzger M.J."/>
        </authorList>
    </citation>
    <scope>NUCLEOTIDE SEQUENCE</scope>
    <source>
        <strain evidence="7">MELC-2E11</strain>
        <tissue evidence="7">Siphon/mantle</tissue>
    </source>
</reference>
<evidence type="ECO:0000256" key="4">
    <source>
        <dbReference type="ARBA" id="ARBA00023319"/>
    </source>
</evidence>
<dbReference type="PANTHER" id="PTHR44337">
    <property type="entry name" value="CARCINOEMBRYONIC ANTIGEN-RELATED CELL ADHESION MOLECULE 8"/>
    <property type="match status" value="1"/>
</dbReference>
<dbReference type="Gene3D" id="2.60.40.10">
    <property type="entry name" value="Immunoglobulins"/>
    <property type="match status" value="1"/>
</dbReference>
<feature type="signal peptide" evidence="5">
    <location>
        <begin position="1"/>
        <end position="16"/>
    </location>
</feature>
<evidence type="ECO:0000259" key="6">
    <source>
        <dbReference type="PROSITE" id="PS50835"/>
    </source>
</evidence>
<proteinExistence type="predicted"/>
<dbReference type="InterPro" id="IPR003599">
    <property type="entry name" value="Ig_sub"/>
</dbReference>